<dbReference type="FunFam" id="2.60.40.150:FF:000093">
    <property type="entry name" value="Extended synaptotagmin 3"/>
    <property type="match status" value="1"/>
</dbReference>
<evidence type="ECO:0000256" key="12">
    <source>
        <dbReference type="SAM" id="Phobius"/>
    </source>
</evidence>
<dbReference type="CDD" id="cd04024">
    <property type="entry name" value="C2A_Synaptotagmin-like"/>
    <property type="match status" value="1"/>
</dbReference>
<dbReference type="InParanoid" id="A0A067QNX8"/>
<dbReference type="GO" id="GO:0005509">
    <property type="term" value="F:calcium ion binding"/>
    <property type="evidence" value="ECO:0007669"/>
    <property type="project" value="TreeGrafter"/>
</dbReference>
<dbReference type="CDD" id="cd21670">
    <property type="entry name" value="SMP_ESyt"/>
    <property type="match status" value="1"/>
</dbReference>
<dbReference type="InterPro" id="IPR051634">
    <property type="entry name" value="Extended_Synaptotagmin"/>
</dbReference>
<dbReference type="Gene3D" id="2.60.40.150">
    <property type="entry name" value="C2 domain"/>
    <property type="match status" value="3"/>
</dbReference>
<dbReference type="InterPro" id="IPR000008">
    <property type="entry name" value="C2_dom"/>
</dbReference>
<evidence type="ECO:0000313" key="15">
    <source>
        <dbReference type="EMBL" id="KDR11038.1"/>
    </source>
</evidence>
<feature type="domain" description="SMP-LTD" evidence="14">
    <location>
        <begin position="83"/>
        <end position="262"/>
    </location>
</feature>
<dbReference type="STRING" id="136037.A0A067QNX8"/>
<feature type="transmembrane region" description="Helical" evidence="12">
    <location>
        <begin position="20"/>
        <end position="41"/>
    </location>
</feature>
<keyword evidence="5" id="KW-0677">Repeat</keyword>
<dbReference type="SUPFAM" id="SSF49562">
    <property type="entry name" value="C2 domain (Calcium/lipid-binding domain, CaLB)"/>
    <property type="match status" value="3"/>
</dbReference>
<evidence type="ECO:0000256" key="2">
    <source>
        <dbReference type="ARBA" id="ARBA00022448"/>
    </source>
</evidence>
<dbReference type="InterPro" id="IPR037749">
    <property type="entry name" value="Ext_Synaptotagmin_C2B"/>
</dbReference>
<feature type="domain" description="C2" evidence="13">
    <location>
        <begin position="253"/>
        <end position="381"/>
    </location>
</feature>
<dbReference type="PANTHER" id="PTHR45761:SF1">
    <property type="entry name" value="EXTENDED SYNAPTOTAGMIN-LIKE PROTEIN 2, ISOFORM C"/>
    <property type="match status" value="1"/>
</dbReference>
<keyword evidence="10 12" id="KW-0472">Membrane</keyword>
<evidence type="ECO:0000256" key="9">
    <source>
        <dbReference type="ARBA" id="ARBA00023121"/>
    </source>
</evidence>
<dbReference type="GO" id="GO:0035091">
    <property type="term" value="F:phosphatidylinositol binding"/>
    <property type="evidence" value="ECO:0007669"/>
    <property type="project" value="TreeGrafter"/>
</dbReference>
<keyword evidence="6" id="KW-0106">Calcium</keyword>
<dbReference type="GO" id="GO:0061817">
    <property type="term" value="P:endoplasmic reticulum-plasma membrane tethering"/>
    <property type="evidence" value="ECO:0007669"/>
    <property type="project" value="InterPro"/>
</dbReference>
<keyword evidence="4" id="KW-0479">Metal-binding</keyword>
<keyword evidence="7 12" id="KW-1133">Transmembrane helix</keyword>
<evidence type="ECO:0000259" key="14">
    <source>
        <dbReference type="PROSITE" id="PS51847"/>
    </source>
</evidence>
<dbReference type="GO" id="GO:0008429">
    <property type="term" value="F:phosphatidylethanolamine binding"/>
    <property type="evidence" value="ECO:0007669"/>
    <property type="project" value="TreeGrafter"/>
</dbReference>
<dbReference type="SMART" id="SM00239">
    <property type="entry name" value="C2"/>
    <property type="match status" value="3"/>
</dbReference>
<dbReference type="OMA" id="CEAPVFI"/>
<dbReference type="GO" id="GO:0005544">
    <property type="term" value="F:calcium-dependent phospholipid binding"/>
    <property type="evidence" value="ECO:0007669"/>
    <property type="project" value="TreeGrafter"/>
</dbReference>
<evidence type="ECO:0000259" key="13">
    <source>
        <dbReference type="PROSITE" id="PS50004"/>
    </source>
</evidence>
<accession>A0A067QNX8</accession>
<evidence type="ECO:0000256" key="10">
    <source>
        <dbReference type="ARBA" id="ARBA00023136"/>
    </source>
</evidence>
<dbReference type="Pfam" id="PF00168">
    <property type="entry name" value="C2"/>
    <property type="match status" value="3"/>
</dbReference>
<keyword evidence="2" id="KW-0813">Transport</keyword>
<feature type="domain" description="C2" evidence="13">
    <location>
        <begin position="657"/>
        <end position="768"/>
    </location>
</feature>
<feature type="non-terminal residue" evidence="15">
    <location>
        <position position="1"/>
    </location>
</feature>
<evidence type="ECO:0000256" key="1">
    <source>
        <dbReference type="ARBA" id="ARBA00004370"/>
    </source>
</evidence>
<dbReference type="GO" id="GO:0031210">
    <property type="term" value="F:phosphatidylcholine binding"/>
    <property type="evidence" value="ECO:0007669"/>
    <property type="project" value="TreeGrafter"/>
</dbReference>
<dbReference type="CDD" id="cd04050">
    <property type="entry name" value="C2B_Synaptotagmin-like"/>
    <property type="match status" value="1"/>
</dbReference>
<protein>
    <submittedName>
        <fullName evidence="15">Extended synaptotagmin-2</fullName>
    </submittedName>
</protein>
<organism evidence="15 16">
    <name type="scientific">Zootermopsis nevadensis</name>
    <name type="common">Dampwood termite</name>
    <dbReference type="NCBI Taxonomy" id="136037"/>
    <lineage>
        <taxon>Eukaryota</taxon>
        <taxon>Metazoa</taxon>
        <taxon>Ecdysozoa</taxon>
        <taxon>Arthropoda</taxon>
        <taxon>Hexapoda</taxon>
        <taxon>Insecta</taxon>
        <taxon>Pterygota</taxon>
        <taxon>Neoptera</taxon>
        <taxon>Polyneoptera</taxon>
        <taxon>Dictyoptera</taxon>
        <taxon>Blattodea</taxon>
        <taxon>Blattoidea</taxon>
        <taxon>Termitoidae</taxon>
        <taxon>Termopsidae</taxon>
        <taxon>Zootermopsis</taxon>
    </lineage>
</organism>
<keyword evidence="9" id="KW-0446">Lipid-binding</keyword>
<keyword evidence="8" id="KW-0445">Lipid transport</keyword>
<evidence type="ECO:0000256" key="3">
    <source>
        <dbReference type="ARBA" id="ARBA00022692"/>
    </source>
</evidence>
<dbReference type="EMBL" id="KK853123">
    <property type="protein sequence ID" value="KDR11038.1"/>
    <property type="molecule type" value="Genomic_DNA"/>
</dbReference>
<evidence type="ECO:0000313" key="16">
    <source>
        <dbReference type="Proteomes" id="UP000027135"/>
    </source>
</evidence>
<evidence type="ECO:0000256" key="4">
    <source>
        <dbReference type="ARBA" id="ARBA00022723"/>
    </source>
</evidence>
<keyword evidence="16" id="KW-1185">Reference proteome</keyword>
<feature type="compositionally biased region" description="Basic and acidic residues" evidence="11">
    <location>
        <begin position="580"/>
        <end position="607"/>
    </location>
</feature>
<name>A0A067QNX8_ZOONE</name>
<reference evidence="15 16" key="1">
    <citation type="journal article" date="2014" name="Nat. Commun.">
        <title>Molecular traces of alternative social organization in a termite genome.</title>
        <authorList>
            <person name="Terrapon N."/>
            <person name="Li C."/>
            <person name="Robertson H.M."/>
            <person name="Ji L."/>
            <person name="Meng X."/>
            <person name="Booth W."/>
            <person name="Chen Z."/>
            <person name="Childers C.P."/>
            <person name="Glastad K.M."/>
            <person name="Gokhale K."/>
            <person name="Gowin J."/>
            <person name="Gronenberg W."/>
            <person name="Hermansen R.A."/>
            <person name="Hu H."/>
            <person name="Hunt B.G."/>
            <person name="Huylmans A.K."/>
            <person name="Khalil S.M."/>
            <person name="Mitchell R.D."/>
            <person name="Munoz-Torres M.C."/>
            <person name="Mustard J.A."/>
            <person name="Pan H."/>
            <person name="Reese J.T."/>
            <person name="Scharf M.E."/>
            <person name="Sun F."/>
            <person name="Vogel H."/>
            <person name="Xiao J."/>
            <person name="Yang W."/>
            <person name="Yang Z."/>
            <person name="Yang Z."/>
            <person name="Zhou J."/>
            <person name="Zhu J."/>
            <person name="Brent C.S."/>
            <person name="Elsik C.G."/>
            <person name="Goodisman M.A."/>
            <person name="Liberles D.A."/>
            <person name="Roe R.M."/>
            <person name="Vargo E.L."/>
            <person name="Vilcinskas A."/>
            <person name="Wang J."/>
            <person name="Bornberg-Bauer E."/>
            <person name="Korb J."/>
            <person name="Zhang G."/>
            <person name="Liebig J."/>
        </authorList>
    </citation>
    <scope>NUCLEOTIDE SEQUENCE [LARGE SCALE GENOMIC DNA]</scope>
    <source>
        <tissue evidence="15">Whole organism</tissue>
    </source>
</reference>
<evidence type="ECO:0000256" key="5">
    <source>
        <dbReference type="ARBA" id="ARBA00022737"/>
    </source>
</evidence>
<evidence type="ECO:0000256" key="7">
    <source>
        <dbReference type="ARBA" id="ARBA00022989"/>
    </source>
</evidence>
<feature type="compositionally biased region" description="Polar residues" evidence="11">
    <location>
        <begin position="645"/>
        <end position="654"/>
    </location>
</feature>
<keyword evidence="3 12" id="KW-0812">Transmembrane</keyword>
<dbReference type="AlphaFoldDB" id="A0A067QNX8"/>
<feature type="region of interest" description="Disordered" evidence="11">
    <location>
        <begin position="550"/>
        <end position="615"/>
    </location>
</feature>
<sequence>SILSVLYSFAKKIGTVAMVYLIGYFEWSAAWLIGPVILSVIRDEWKKDKELRRNIAKAAAMCNEKEVILARVDDLPSWVFFPDVERVEWLNRILRQVWPNVNHYAKTLIKETIEPNVRVSLEAYKLYGFRFERVILGSIPLRIGGVKVYDRNVSRNEIILDMDVFYAGDCDISFTIGGIKGGIKDFQIHGMMRVVMKPLITSMPLVGGLQVFFLNNPTIDFNLVGMADLLDMPGLSDILRRIIVEQVANMMVLPNKLPIRLSDEVPATVLKVPQPEGVLRVHVVEAKQLMKMDIGVLRKGKSDPYAIISVGAQQFRTKTIDNTVNPKWDFWCESIVFEPQGQVLELHLYDADDLSKKDESLGRATVDVSGVAKKGQVDLWMTLEGVKSGMVHLRMTWLTLSSSFEDLKAAIAETQLLRLTNMSTALLMVFIDSAKNLPNARPLKKPDPYAQLTVGKQQETTTVLFRTEDPVWEQGFTFLVNNPDSDTLRIKVIDQKTTREIGYFVYDLISLVDKPDLQVVSQPYRLITSGPDSKINLSLQMRILKFEGSKEGVTEDDDEVEEGDSLLKTQEESPLVQGDSVKKPDSPLSTREKEGSPVRISKQESKDSLQSAPSISYQQPAEDLMTLSKAPPGVDSPPTGDLRNRTPSSTSSTGEAGLGRIQLTLRYSVQRQRLVVVVHKVANLPLRDPTNIPDPYVKLYLLPERAKDSKRKTETMKDNCNPVYDETFEYILSQGELNSRQLEVSVVTRKGWFSSQSPVMGQVCDITS</sequence>
<dbReference type="eggNOG" id="KOG1012">
    <property type="taxonomic scope" value="Eukaryota"/>
</dbReference>
<dbReference type="FunFam" id="2.60.40.150:FF:000155">
    <property type="entry name" value="extended synaptotagmin-2 isoform X1"/>
    <property type="match status" value="1"/>
</dbReference>
<dbReference type="InterPro" id="IPR039010">
    <property type="entry name" value="Synaptotagmin_SMP"/>
</dbReference>
<dbReference type="PROSITE" id="PS50004">
    <property type="entry name" value="C2"/>
    <property type="match status" value="3"/>
</dbReference>
<evidence type="ECO:0000256" key="6">
    <source>
        <dbReference type="ARBA" id="ARBA00022837"/>
    </source>
</evidence>
<dbReference type="FunFam" id="2.60.40.150:FF:000158">
    <property type="entry name" value="extended synaptotagmin-2 isoform X4"/>
    <property type="match status" value="1"/>
</dbReference>
<dbReference type="InterPro" id="IPR035892">
    <property type="entry name" value="C2_domain_sf"/>
</dbReference>
<dbReference type="PROSITE" id="PS51847">
    <property type="entry name" value="SMP"/>
    <property type="match status" value="1"/>
</dbReference>
<dbReference type="InterPro" id="IPR031468">
    <property type="entry name" value="SMP_LBD"/>
</dbReference>
<feature type="domain" description="C2" evidence="13">
    <location>
        <begin position="403"/>
        <end position="524"/>
    </location>
</feature>
<gene>
    <name evidence="15" type="ORF">L798_14622</name>
</gene>
<dbReference type="Proteomes" id="UP000027135">
    <property type="component" value="Unassembled WGS sequence"/>
</dbReference>
<evidence type="ECO:0000256" key="8">
    <source>
        <dbReference type="ARBA" id="ARBA00023055"/>
    </source>
</evidence>
<feature type="compositionally biased region" description="Acidic residues" evidence="11">
    <location>
        <begin position="554"/>
        <end position="564"/>
    </location>
</feature>
<dbReference type="GO" id="GO:0005789">
    <property type="term" value="C:endoplasmic reticulum membrane"/>
    <property type="evidence" value="ECO:0007669"/>
    <property type="project" value="TreeGrafter"/>
</dbReference>
<dbReference type="Pfam" id="PF17047">
    <property type="entry name" value="SMP_LBD"/>
    <property type="match status" value="1"/>
</dbReference>
<dbReference type="GO" id="GO:0006869">
    <property type="term" value="P:lipid transport"/>
    <property type="evidence" value="ECO:0007669"/>
    <property type="project" value="UniProtKB-KW"/>
</dbReference>
<proteinExistence type="predicted"/>
<dbReference type="FunCoup" id="A0A067QNX8">
    <property type="interactions" value="657"/>
</dbReference>
<evidence type="ECO:0000256" key="11">
    <source>
        <dbReference type="SAM" id="MobiDB-lite"/>
    </source>
</evidence>
<feature type="region of interest" description="Disordered" evidence="11">
    <location>
        <begin position="627"/>
        <end position="657"/>
    </location>
</feature>
<dbReference type="PANTHER" id="PTHR45761">
    <property type="entry name" value="EXTENDED SYNAPTOTAGMIN-LIKE PROTEIN 2, ISOFORM C"/>
    <property type="match status" value="1"/>
</dbReference>
<comment type="subcellular location">
    <subcellularLocation>
        <location evidence="1">Membrane</location>
    </subcellularLocation>
</comment>